<evidence type="ECO:0000256" key="3">
    <source>
        <dbReference type="ARBA" id="ARBA00022729"/>
    </source>
</evidence>
<feature type="domain" description="Solute-binding protein family 3/N-terminal" evidence="6">
    <location>
        <begin position="26"/>
        <end position="257"/>
    </location>
</feature>
<proteinExistence type="inferred from homology"/>
<comment type="caution">
    <text evidence="7">The sequence shown here is derived from an EMBL/GenBank/DDBJ whole genome shotgun (WGS) entry which is preliminary data.</text>
</comment>
<reference evidence="8" key="1">
    <citation type="journal article" date="2019" name="Int. J. Syst. Evol. Microbiol.">
        <title>The Global Catalogue of Microorganisms (GCM) 10K type strain sequencing project: providing services to taxonomists for standard genome sequencing and annotation.</title>
        <authorList>
            <consortium name="The Broad Institute Genomics Platform"/>
            <consortium name="The Broad Institute Genome Sequencing Center for Infectious Disease"/>
            <person name="Wu L."/>
            <person name="Ma J."/>
        </authorList>
    </citation>
    <scope>NUCLEOTIDE SEQUENCE [LARGE SCALE GENOMIC DNA]</scope>
    <source>
        <strain evidence="8">KCTC 42986</strain>
    </source>
</reference>
<comment type="similarity">
    <text evidence="2 4">Belongs to the bacterial solute-binding protein 3 family.</text>
</comment>
<evidence type="ECO:0000256" key="1">
    <source>
        <dbReference type="ARBA" id="ARBA00004196"/>
    </source>
</evidence>
<dbReference type="RefSeq" id="WP_390323306.1">
    <property type="nucleotide sequence ID" value="NZ_JBHRTP010000036.1"/>
</dbReference>
<dbReference type="InterPro" id="IPR018313">
    <property type="entry name" value="SBP_3_CS"/>
</dbReference>
<dbReference type="Proteomes" id="UP001595530">
    <property type="component" value="Unassembled WGS sequence"/>
</dbReference>
<evidence type="ECO:0000313" key="8">
    <source>
        <dbReference type="Proteomes" id="UP001595530"/>
    </source>
</evidence>
<dbReference type="SUPFAM" id="SSF53850">
    <property type="entry name" value="Periplasmic binding protein-like II"/>
    <property type="match status" value="1"/>
</dbReference>
<feature type="signal peptide" evidence="5">
    <location>
        <begin position="1"/>
        <end position="21"/>
    </location>
</feature>
<gene>
    <name evidence="7" type="ORF">ACFOFO_12275</name>
</gene>
<dbReference type="PANTHER" id="PTHR35936:SF17">
    <property type="entry name" value="ARGININE-BINDING EXTRACELLULAR PROTEIN ARTP"/>
    <property type="match status" value="1"/>
</dbReference>
<organism evidence="7 8">
    <name type="scientific">Undibacterium arcticum</name>
    <dbReference type="NCBI Taxonomy" id="1762892"/>
    <lineage>
        <taxon>Bacteria</taxon>
        <taxon>Pseudomonadati</taxon>
        <taxon>Pseudomonadota</taxon>
        <taxon>Betaproteobacteria</taxon>
        <taxon>Burkholderiales</taxon>
        <taxon>Oxalobacteraceae</taxon>
        <taxon>Undibacterium</taxon>
    </lineage>
</organism>
<evidence type="ECO:0000256" key="5">
    <source>
        <dbReference type="SAM" id="SignalP"/>
    </source>
</evidence>
<dbReference type="PANTHER" id="PTHR35936">
    <property type="entry name" value="MEMBRANE-BOUND LYTIC MUREIN TRANSGLYCOSYLASE F"/>
    <property type="match status" value="1"/>
</dbReference>
<name>A0ABV7F113_9BURK</name>
<evidence type="ECO:0000256" key="4">
    <source>
        <dbReference type="RuleBase" id="RU003744"/>
    </source>
</evidence>
<dbReference type="Gene3D" id="3.40.190.10">
    <property type="entry name" value="Periplasmic binding protein-like II"/>
    <property type="match status" value="2"/>
</dbReference>
<evidence type="ECO:0000259" key="6">
    <source>
        <dbReference type="SMART" id="SM00062"/>
    </source>
</evidence>
<comment type="subcellular location">
    <subcellularLocation>
        <location evidence="1">Cell envelope</location>
    </subcellularLocation>
</comment>
<evidence type="ECO:0000256" key="2">
    <source>
        <dbReference type="ARBA" id="ARBA00010333"/>
    </source>
</evidence>
<keyword evidence="3 5" id="KW-0732">Signal</keyword>
<dbReference type="EMBL" id="JBHRTP010000036">
    <property type="protein sequence ID" value="MFC3108729.1"/>
    <property type="molecule type" value="Genomic_DNA"/>
</dbReference>
<sequence>MNKLVTLLVLAGVLSAPAVQAKEWKEVTIAMDATYPPFESVGPDGKLVGFEVDLANALCVEMKVKCKIVNVGWDGLIPGLVAKKHDALMTSMNITEERKKAIDFSDTYYRMQNRFVAKKGTNTTISKEGLKGKTIAVQTGTAQDNFVTEQFGDVATIKRYVGAGEPYLELLNGRADLHFGFIVQINDGFLSKDGNDKMFEFVGPTFTGKDNKKLGEGVAVGVRKQDKELRDLFNAGLAGVKKNGTFKKINDKHFPFDISGEK</sequence>
<protein>
    <submittedName>
        <fullName evidence="7">ABC transporter substrate-binding protein</fullName>
    </submittedName>
</protein>
<dbReference type="CDD" id="cd13703">
    <property type="entry name" value="PBP2_HisJ_LAO"/>
    <property type="match status" value="1"/>
</dbReference>
<dbReference type="SMART" id="SM00062">
    <property type="entry name" value="PBPb"/>
    <property type="match status" value="1"/>
</dbReference>
<accession>A0ABV7F113</accession>
<evidence type="ECO:0000313" key="7">
    <source>
        <dbReference type="EMBL" id="MFC3108729.1"/>
    </source>
</evidence>
<dbReference type="InterPro" id="IPR001638">
    <property type="entry name" value="Solute-binding_3/MltF_N"/>
</dbReference>
<feature type="chain" id="PRO_5046634041" evidence="5">
    <location>
        <begin position="22"/>
        <end position="262"/>
    </location>
</feature>
<keyword evidence="8" id="KW-1185">Reference proteome</keyword>
<dbReference type="PROSITE" id="PS01039">
    <property type="entry name" value="SBP_BACTERIAL_3"/>
    <property type="match status" value="1"/>
</dbReference>
<dbReference type="Pfam" id="PF00497">
    <property type="entry name" value="SBP_bac_3"/>
    <property type="match status" value="1"/>
</dbReference>